<dbReference type="InterPro" id="IPR036047">
    <property type="entry name" value="F-box-like_dom_sf"/>
</dbReference>
<sequence length="414" mass="45510">MASPPPPELMDELVGEILLRLPPVEPEHLFRAALVCKPWLRILCDPAFGRRYRAFHGGPPLLGLLPMIVVDQGVLGPRIFSNTSIPDFRLPGSDGCQMSPLDCRHSLVLICIYMLGDEGDNYIVWDPIKGDKHDLPAPDIPLSVHSAAVLCAADDCDHLDCHGGPFRVVLMGTLDFVGNIAASVYSSETGVWSAPVAFDSGYEAFVRPGRGTLVGEAIYFTIWKGNAIKYEWGQNFLSMINSPSPGILDTTLMALDDGSLGSADIEGSSLYIWSRKVNSEGAAQWIQFKVVELETIIPGTNSDVKPFVAGFAEGVGVIFIRTDVGLFNIELKSERVRKVDRPKALFGVLSYMSFYTPVQGKQGQLDWLMKCEMAARHKMEIAKYLSKLAGLVLHCYLASHFLYPIVNSDSESWV</sequence>
<keyword evidence="3" id="KW-1185">Reference proteome</keyword>
<dbReference type="AlphaFoldDB" id="A0ABC9F8S9"/>
<evidence type="ECO:0000313" key="2">
    <source>
        <dbReference type="EMBL" id="CAL5070077.1"/>
    </source>
</evidence>
<protein>
    <recommendedName>
        <fullName evidence="1">F-box domain-containing protein</fullName>
    </recommendedName>
</protein>
<gene>
    <name evidence="2" type="ORF">URODEC1_LOCUS102593</name>
</gene>
<dbReference type="PANTHER" id="PTHR32133">
    <property type="entry name" value="OS07G0120400 PROTEIN"/>
    <property type="match status" value="1"/>
</dbReference>
<dbReference type="EMBL" id="OZ075115">
    <property type="protein sequence ID" value="CAL5070077.1"/>
    <property type="molecule type" value="Genomic_DNA"/>
</dbReference>
<name>A0ABC9F8S9_9POAL</name>
<dbReference type="SUPFAM" id="SSF81383">
    <property type="entry name" value="F-box domain"/>
    <property type="match status" value="1"/>
</dbReference>
<reference evidence="2" key="1">
    <citation type="submission" date="2024-10" db="EMBL/GenBank/DDBJ databases">
        <authorList>
            <person name="Ryan C."/>
        </authorList>
    </citation>
    <scope>NUCLEOTIDE SEQUENCE [LARGE SCALE GENOMIC DNA]</scope>
</reference>
<accession>A0ABC9F8S9</accession>
<organism evidence="2 3">
    <name type="scientific">Urochloa decumbens</name>
    <dbReference type="NCBI Taxonomy" id="240449"/>
    <lineage>
        <taxon>Eukaryota</taxon>
        <taxon>Viridiplantae</taxon>
        <taxon>Streptophyta</taxon>
        <taxon>Embryophyta</taxon>
        <taxon>Tracheophyta</taxon>
        <taxon>Spermatophyta</taxon>
        <taxon>Magnoliopsida</taxon>
        <taxon>Liliopsida</taxon>
        <taxon>Poales</taxon>
        <taxon>Poaceae</taxon>
        <taxon>PACMAD clade</taxon>
        <taxon>Panicoideae</taxon>
        <taxon>Panicodae</taxon>
        <taxon>Paniceae</taxon>
        <taxon>Melinidinae</taxon>
        <taxon>Urochloa</taxon>
    </lineage>
</organism>
<evidence type="ECO:0000313" key="3">
    <source>
        <dbReference type="Proteomes" id="UP001497457"/>
    </source>
</evidence>
<dbReference type="PANTHER" id="PTHR32133:SF348">
    <property type="entry name" value="F-BOX DOMAIN-CONTAINING PROTEIN"/>
    <property type="match status" value="1"/>
</dbReference>
<evidence type="ECO:0000259" key="1">
    <source>
        <dbReference type="Pfam" id="PF00646"/>
    </source>
</evidence>
<dbReference type="Gene3D" id="1.20.1280.50">
    <property type="match status" value="1"/>
</dbReference>
<proteinExistence type="predicted"/>
<dbReference type="Pfam" id="PF00646">
    <property type="entry name" value="F-box"/>
    <property type="match status" value="1"/>
</dbReference>
<feature type="domain" description="F-box" evidence="1">
    <location>
        <begin position="11"/>
        <end position="49"/>
    </location>
</feature>
<dbReference type="InterPro" id="IPR001810">
    <property type="entry name" value="F-box_dom"/>
</dbReference>
<dbReference type="Proteomes" id="UP001497457">
    <property type="component" value="Chromosome 5rd"/>
</dbReference>